<evidence type="ECO:0000313" key="1">
    <source>
        <dbReference type="EMBL" id="ORX35788.1"/>
    </source>
</evidence>
<dbReference type="Proteomes" id="UP000193218">
    <property type="component" value="Unassembled WGS sequence"/>
</dbReference>
<dbReference type="Gene3D" id="3.40.50.300">
    <property type="entry name" value="P-loop containing nucleotide triphosphate hydrolases"/>
    <property type="match status" value="1"/>
</dbReference>
<name>A0A1Y1UCK8_9TREE</name>
<keyword evidence="2" id="KW-1185">Reference proteome</keyword>
<accession>A0A1Y1UCK8</accession>
<dbReference type="GeneID" id="33561058"/>
<proteinExistence type="predicted"/>
<dbReference type="RefSeq" id="XP_021869952.1">
    <property type="nucleotide sequence ID" value="XM_022019249.1"/>
</dbReference>
<gene>
    <name evidence="1" type="ORF">BD324DRAFT_79816</name>
</gene>
<dbReference type="OrthoDB" id="420422at2759"/>
<dbReference type="InParanoid" id="A0A1Y1UCK8"/>
<protein>
    <recommendedName>
        <fullName evidence="3">P-loop containing nucleoside triphosphate hydrolase protein</fullName>
    </recommendedName>
</protein>
<dbReference type="STRING" id="4999.A0A1Y1UCK8"/>
<evidence type="ECO:0008006" key="3">
    <source>
        <dbReference type="Google" id="ProtNLM"/>
    </source>
</evidence>
<dbReference type="AlphaFoldDB" id="A0A1Y1UCK8"/>
<sequence>MDDAIGSSSKTTLDMLAEIGVGTAQQLVTSVRYANAPPGLTFIPPLDDILLCARPHPGGSSLQRGDLIELIGPSGAGKTTLLSFVLTTTLLPSHIDIPLPAPGSHVVRVPLGGAGSHAFLLQPTSHAPMTKAIRVKMFSHIQDCILDTLSINLRPRVLTPALKTIIQGAIHDALSRLHIIRFTPRWKQLYLALSRVLHPPELKIGTSSQMDKVRKQTVSTLVIDGFGDPFWPERWAEEDKRLKRSTMPVANGDGVGLKEIMRIIQTLRVHMGTVVYLSVQSLWGKPTSPFFVPHLPAPYPHTFSVPRESVDERHHDTSINIQLTLLGRVRPLQLPADLTLVNALREATAKDWTMAQHFEGIARVHGGEGAAGSLAGQKFSFKIGSLGVEVWSGPQDG</sequence>
<organism evidence="1 2">
    <name type="scientific">Kockovaella imperatae</name>
    <dbReference type="NCBI Taxonomy" id="4999"/>
    <lineage>
        <taxon>Eukaryota</taxon>
        <taxon>Fungi</taxon>
        <taxon>Dikarya</taxon>
        <taxon>Basidiomycota</taxon>
        <taxon>Agaricomycotina</taxon>
        <taxon>Tremellomycetes</taxon>
        <taxon>Tremellales</taxon>
        <taxon>Cuniculitremaceae</taxon>
        <taxon>Kockovaella</taxon>
    </lineage>
</organism>
<dbReference type="SUPFAM" id="SSF52540">
    <property type="entry name" value="P-loop containing nucleoside triphosphate hydrolases"/>
    <property type="match status" value="1"/>
</dbReference>
<comment type="caution">
    <text evidence="1">The sequence shown here is derived from an EMBL/GenBank/DDBJ whole genome shotgun (WGS) entry which is preliminary data.</text>
</comment>
<dbReference type="EMBL" id="NBSH01000010">
    <property type="protein sequence ID" value="ORX35788.1"/>
    <property type="molecule type" value="Genomic_DNA"/>
</dbReference>
<dbReference type="InterPro" id="IPR027417">
    <property type="entry name" value="P-loop_NTPase"/>
</dbReference>
<evidence type="ECO:0000313" key="2">
    <source>
        <dbReference type="Proteomes" id="UP000193218"/>
    </source>
</evidence>
<reference evidence="1 2" key="1">
    <citation type="submission" date="2017-03" db="EMBL/GenBank/DDBJ databases">
        <title>Widespread Adenine N6-methylation of Active Genes in Fungi.</title>
        <authorList>
            <consortium name="DOE Joint Genome Institute"/>
            <person name="Mondo S.J."/>
            <person name="Dannebaum R.O."/>
            <person name="Kuo R.C."/>
            <person name="Louie K.B."/>
            <person name="Bewick A.J."/>
            <person name="Labutti K."/>
            <person name="Haridas S."/>
            <person name="Kuo A."/>
            <person name="Salamov A."/>
            <person name="Ahrendt S.R."/>
            <person name="Lau R."/>
            <person name="Bowen B.P."/>
            <person name="Lipzen A."/>
            <person name="Sullivan W."/>
            <person name="Andreopoulos W.B."/>
            <person name="Clum A."/>
            <person name="Lindquist E."/>
            <person name="Daum C."/>
            <person name="Northen T.R."/>
            <person name="Ramamoorthy G."/>
            <person name="Schmitz R.J."/>
            <person name="Gryganskyi A."/>
            <person name="Culley D."/>
            <person name="Magnuson J."/>
            <person name="James T.Y."/>
            <person name="O'Malley M.A."/>
            <person name="Stajich J.E."/>
            <person name="Spatafora J.W."/>
            <person name="Visel A."/>
            <person name="Grigoriev I.V."/>
        </authorList>
    </citation>
    <scope>NUCLEOTIDE SEQUENCE [LARGE SCALE GENOMIC DNA]</scope>
    <source>
        <strain evidence="1 2">NRRL Y-17943</strain>
    </source>
</reference>